<keyword evidence="1" id="KW-0472">Membrane</keyword>
<feature type="transmembrane region" description="Helical" evidence="1">
    <location>
        <begin position="43"/>
        <end position="60"/>
    </location>
</feature>
<protein>
    <submittedName>
        <fullName evidence="2">Uncharacterized protein</fullName>
    </submittedName>
</protein>
<organism evidence="2 3">
    <name type="scientific">Bacillus bruguierae</name>
    <dbReference type="NCBI Taxonomy" id="3127667"/>
    <lineage>
        <taxon>Bacteria</taxon>
        <taxon>Bacillati</taxon>
        <taxon>Bacillota</taxon>
        <taxon>Bacilli</taxon>
        <taxon>Bacillales</taxon>
        <taxon>Bacillaceae</taxon>
        <taxon>Bacillus</taxon>
    </lineage>
</organism>
<name>A0ABU8FAW4_9BACI</name>
<evidence type="ECO:0000313" key="2">
    <source>
        <dbReference type="EMBL" id="MEI4799828.1"/>
    </source>
</evidence>
<dbReference type="EMBL" id="JBAWSX010000001">
    <property type="protein sequence ID" value="MEI4799828.1"/>
    <property type="molecule type" value="Genomic_DNA"/>
</dbReference>
<evidence type="ECO:0000256" key="1">
    <source>
        <dbReference type="SAM" id="Phobius"/>
    </source>
</evidence>
<comment type="caution">
    <text evidence="2">The sequence shown here is derived from an EMBL/GenBank/DDBJ whole genome shotgun (WGS) entry which is preliminary data.</text>
</comment>
<sequence>MIILIIFWYFLLILLAVLADYYWLDMDSKRWGWFKKTSKKQKAIVFTFVLLLTFIVYILIDIEYFKN</sequence>
<dbReference type="Proteomes" id="UP001372526">
    <property type="component" value="Unassembled WGS sequence"/>
</dbReference>
<evidence type="ECO:0000313" key="3">
    <source>
        <dbReference type="Proteomes" id="UP001372526"/>
    </source>
</evidence>
<proteinExistence type="predicted"/>
<keyword evidence="3" id="KW-1185">Reference proteome</keyword>
<dbReference type="RefSeq" id="WP_336470907.1">
    <property type="nucleotide sequence ID" value="NZ_JBAWSX010000001.1"/>
</dbReference>
<feature type="transmembrane region" description="Helical" evidence="1">
    <location>
        <begin position="6"/>
        <end position="23"/>
    </location>
</feature>
<accession>A0ABU8FAW4</accession>
<keyword evidence="1" id="KW-0812">Transmembrane</keyword>
<reference evidence="2 3" key="1">
    <citation type="submission" date="2024-01" db="EMBL/GenBank/DDBJ databases">
        <title>Seven novel Bacillus-like species.</title>
        <authorList>
            <person name="Liu G."/>
        </authorList>
    </citation>
    <scope>NUCLEOTIDE SEQUENCE [LARGE SCALE GENOMIC DNA]</scope>
    <source>
        <strain evidence="2 3">FJAT-51639</strain>
    </source>
</reference>
<gene>
    <name evidence="2" type="ORF">WAZ07_00560</name>
</gene>
<keyword evidence="1" id="KW-1133">Transmembrane helix</keyword>